<dbReference type="PANTHER" id="PTHR37625:SF4">
    <property type="entry name" value="OUTER MEMBRANE LIPOPROTEIN"/>
    <property type="match status" value="1"/>
</dbReference>
<reference evidence="1 2" key="1">
    <citation type="submission" date="2019-11" db="EMBL/GenBank/DDBJ databases">
        <authorList>
            <person name="Holert J."/>
        </authorList>
    </citation>
    <scope>NUCLEOTIDE SEQUENCE [LARGE SCALE GENOMIC DNA]</scope>
    <source>
        <strain evidence="1">SB11_3</strain>
    </source>
</reference>
<accession>A0A5S9QLM7</accession>
<sequence length="346" mass="38130">MDAMRLRKGYSVITAVMFTLGLAGCGTTAQQPDEPAPLAIDLQITADQSLNVSVNDVSNPVYLNIFLLSQQAQFNRATVDKLNQEPTESLGDSLIHKYNYFIRPGTTRHESLPLTDKTNYIAATGNFRSGSKDDQRTVLELRPVETDPLKVAVDLSGSALASENISEVERIAEETREPPLGRITVKGGFLLFSTSEDQEGTGATTDFMLAKNGFAVDLSVAFRLPLDIDIYPYIDYQWVSSDSQTGNNFGVGLQHGFNVVENKLDIILGYGVGYYLLDFDGRGDSNAIGGNIHTGLEWYFVRDWSLNFTLRADIANHDIQINSLGGATRYSQDLTLSSLVGLSWWY</sequence>
<dbReference type="InterPro" id="IPR017734">
    <property type="entry name" value="T6SS_SciN"/>
</dbReference>
<dbReference type="InterPro" id="IPR038706">
    <property type="entry name" value="Type_VI_SciN-like_sf"/>
</dbReference>
<dbReference type="AlphaFoldDB" id="A0A5S9QLM7"/>
<dbReference type="PROSITE" id="PS51257">
    <property type="entry name" value="PROKAR_LIPOPROTEIN"/>
    <property type="match status" value="1"/>
</dbReference>
<evidence type="ECO:0000313" key="1">
    <source>
        <dbReference type="EMBL" id="CAA0119841.1"/>
    </source>
</evidence>
<dbReference type="NCBIfam" id="TIGR03352">
    <property type="entry name" value="VI_chp_3"/>
    <property type="match status" value="1"/>
</dbReference>
<name>A0A5S9QLM7_9GAMM</name>
<dbReference type="Pfam" id="PF12790">
    <property type="entry name" value="T6SS-SciN"/>
    <property type="match status" value="1"/>
</dbReference>
<dbReference type="Proteomes" id="UP000441399">
    <property type="component" value="Unassembled WGS sequence"/>
</dbReference>
<gene>
    <name evidence="1" type="ORF">OPDIPICF_02330</name>
</gene>
<keyword evidence="2" id="KW-1185">Reference proteome</keyword>
<dbReference type="EMBL" id="CACSIO010000034">
    <property type="protein sequence ID" value="CAA0119841.1"/>
    <property type="molecule type" value="Genomic_DNA"/>
</dbReference>
<protein>
    <submittedName>
        <fullName evidence="1">Uncharacterized protein</fullName>
    </submittedName>
</protein>
<dbReference type="Gene3D" id="2.60.40.4150">
    <property type="entry name" value="Type VI secretion system, lipoprotein SciN"/>
    <property type="match status" value="1"/>
</dbReference>
<dbReference type="PANTHER" id="PTHR37625">
    <property type="entry name" value="OUTER MEMBRANE LIPOPROTEIN-RELATED"/>
    <property type="match status" value="1"/>
</dbReference>
<proteinExistence type="predicted"/>
<evidence type="ECO:0000313" key="2">
    <source>
        <dbReference type="Proteomes" id="UP000441399"/>
    </source>
</evidence>
<organism evidence="1 2">
    <name type="scientific">BD1-7 clade bacterium</name>
    <dbReference type="NCBI Taxonomy" id="2029982"/>
    <lineage>
        <taxon>Bacteria</taxon>
        <taxon>Pseudomonadati</taxon>
        <taxon>Pseudomonadota</taxon>
        <taxon>Gammaproteobacteria</taxon>
        <taxon>Cellvibrionales</taxon>
        <taxon>Spongiibacteraceae</taxon>
        <taxon>BD1-7 clade</taxon>
    </lineage>
</organism>